<organism evidence="2 3">
    <name type="scientific">Corallococcus exercitus</name>
    <dbReference type="NCBI Taxonomy" id="2316736"/>
    <lineage>
        <taxon>Bacteria</taxon>
        <taxon>Pseudomonadati</taxon>
        <taxon>Myxococcota</taxon>
        <taxon>Myxococcia</taxon>
        <taxon>Myxococcales</taxon>
        <taxon>Cystobacterineae</taxon>
        <taxon>Myxococcaceae</taxon>
        <taxon>Corallococcus</taxon>
    </lineage>
</organism>
<comment type="caution">
    <text evidence="2">The sequence shown here is derived from an EMBL/GenBank/DDBJ whole genome shotgun (WGS) entry which is preliminary data.</text>
</comment>
<evidence type="ECO:0000313" key="3">
    <source>
        <dbReference type="Proteomes" id="UP000563426"/>
    </source>
</evidence>
<gene>
    <name evidence="2" type="ORF">HMI49_20015</name>
</gene>
<name>A0A7Y4KKH8_9BACT</name>
<dbReference type="RefSeq" id="WP_171436204.1">
    <property type="nucleotide sequence ID" value="NZ_JABFJV010000112.1"/>
</dbReference>
<evidence type="ECO:0000256" key="1">
    <source>
        <dbReference type="SAM" id="MobiDB-lite"/>
    </source>
</evidence>
<protein>
    <submittedName>
        <fullName evidence="2">Uncharacterized protein</fullName>
    </submittedName>
</protein>
<dbReference type="EMBL" id="JABFJV010000112">
    <property type="protein sequence ID" value="NOK35493.1"/>
    <property type="molecule type" value="Genomic_DNA"/>
</dbReference>
<reference evidence="2 3" key="1">
    <citation type="submission" date="2020-05" db="EMBL/GenBank/DDBJ databases">
        <authorList>
            <person name="Whitworth D."/>
        </authorList>
    </citation>
    <scope>NUCLEOTIDE SEQUENCE [LARGE SCALE GENOMIC DNA]</scope>
    <source>
        <strain evidence="2 3">AB043B</strain>
    </source>
</reference>
<keyword evidence="3" id="KW-1185">Reference proteome</keyword>
<dbReference type="AlphaFoldDB" id="A0A7Y4KKH8"/>
<feature type="region of interest" description="Disordered" evidence="1">
    <location>
        <begin position="1"/>
        <end position="40"/>
    </location>
</feature>
<dbReference type="Proteomes" id="UP000563426">
    <property type="component" value="Unassembled WGS sequence"/>
</dbReference>
<proteinExistence type="predicted"/>
<accession>A0A7Y4KKH8</accession>
<feature type="compositionally biased region" description="Pro residues" evidence="1">
    <location>
        <begin position="10"/>
        <end position="20"/>
    </location>
</feature>
<evidence type="ECO:0000313" key="2">
    <source>
        <dbReference type="EMBL" id="NOK35493.1"/>
    </source>
</evidence>
<sequence>MSINVRPNSPSLPAPRPAAAPPGKQAPASNQVAQAAPKGNAAPVDLNARINTVNAKVAEIAAWATVGHTVIDQSVKQLLKPSQRGVETALKVLPRLVAQRQNFARAMDVTINQSKWLMQQPSVRNNATLLNKVKTQLQTAQNIKARELAGFNSRIGSVQRFLGNNASLVNGPLATGLARLGTAINIVGAGATGVSAYQSSPATTDVGRAVDGLLSGAGNYGLATLMGSTPPGAVLVALDGVTGGNMSGSVTSATNSAAALLDVAMTGRLDAAGGLNDKNRTGGNGALIQAAAHVSEALSTLGDPAKMADFSERAMNGDMGVVAQFASHLGNSLGMPVRWGLELMQGIRSRMGF</sequence>